<keyword evidence="2" id="KW-1185">Reference proteome</keyword>
<evidence type="ECO:0000313" key="2">
    <source>
        <dbReference type="Proteomes" id="UP000554482"/>
    </source>
</evidence>
<organism evidence="1 2">
    <name type="scientific">Thalictrum thalictroides</name>
    <name type="common">Rue-anemone</name>
    <name type="synonym">Anemone thalictroides</name>
    <dbReference type="NCBI Taxonomy" id="46969"/>
    <lineage>
        <taxon>Eukaryota</taxon>
        <taxon>Viridiplantae</taxon>
        <taxon>Streptophyta</taxon>
        <taxon>Embryophyta</taxon>
        <taxon>Tracheophyta</taxon>
        <taxon>Spermatophyta</taxon>
        <taxon>Magnoliopsida</taxon>
        <taxon>Ranunculales</taxon>
        <taxon>Ranunculaceae</taxon>
        <taxon>Thalictroideae</taxon>
        <taxon>Thalictrum</taxon>
    </lineage>
</organism>
<gene>
    <name evidence="1" type="ORF">FRX31_032440</name>
</gene>
<sequence>MVERRRVARVKEEDVVILDVLFVKIQGDIRISNCLNFRNDCLQLGISHSPHQGMNGSKVDVETNSKMIEAWNEDNTMVNRDVN</sequence>
<evidence type="ECO:0000313" key="1">
    <source>
        <dbReference type="EMBL" id="KAF5177972.1"/>
    </source>
</evidence>
<protein>
    <submittedName>
        <fullName evidence="1">Uncharacterized protein</fullName>
    </submittedName>
</protein>
<reference evidence="1 2" key="1">
    <citation type="submission" date="2020-06" db="EMBL/GenBank/DDBJ databases">
        <title>Transcriptomic and genomic resources for Thalictrum thalictroides and T. hernandezii: Facilitating candidate gene discovery in an emerging model plant lineage.</title>
        <authorList>
            <person name="Arias T."/>
            <person name="Riano-Pachon D.M."/>
            <person name="Di Stilio V.S."/>
        </authorList>
    </citation>
    <scope>NUCLEOTIDE SEQUENCE [LARGE SCALE GENOMIC DNA]</scope>
    <source>
        <strain evidence="2">cv. WT478/WT964</strain>
        <tissue evidence="1">Leaves</tissue>
    </source>
</reference>
<dbReference type="Proteomes" id="UP000554482">
    <property type="component" value="Unassembled WGS sequence"/>
</dbReference>
<name>A0A7J6V0Q4_THATH</name>
<dbReference type="AlphaFoldDB" id="A0A7J6V0Q4"/>
<comment type="caution">
    <text evidence="1">The sequence shown here is derived from an EMBL/GenBank/DDBJ whole genome shotgun (WGS) entry which is preliminary data.</text>
</comment>
<accession>A0A7J6V0Q4</accession>
<proteinExistence type="predicted"/>
<dbReference type="EMBL" id="JABWDY010040657">
    <property type="protein sequence ID" value="KAF5177972.1"/>
    <property type="molecule type" value="Genomic_DNA"/>
</dbReference>